<evidence type="ECO:0000313" key="3">
    <source>
        <dbReference type="Proteomes" id="UP000292347"/>
    </source>
</evidence>
<dbReference type="Gene3D" id="3.30.1460.30">
    <property type="entry name" value="YgaC/TfoX-N like chaperone"/>
    <property type="match status" value="1"/>
</dbReference>
<dbReference type="SUPFAM" id="SSF159894">
    <property type="entry name" value="YgaC/TfoX-N like"/>
    <property type="match status" value="1"/>
</dbReference>
<dbReference type="InterPro" id="IPR007076">
    <property type="entry name" value="TfoX_N"/>
</dbReference>
<dbReference type="RefSeq" id="WP_129340069.1">
    <property type="nucleotide sequence ID" value="NZ_JACIDD010000001.1"/>
</dbReference>
<keyword evidence="3" id="KW-1185">Reference proteome</keyword>
<dbReference type="Proteomes" id="UP000292347">
    <property type="component" value="Unassembled WGS sequence"/>
</dbReference>
<name>A0A4Q2IYI6_9SPHN</name>
<dbReference type="OrthoDB" id="1524907at2"/>
<dbReference type="EMBL" id="SDPT01000001">
    <property type="protein sequence ID" value="RXZ34271.1"/>
    <property type="molecule type" value="Genomic_DNA"/>
</dbReference>
<feature type="domain" description="TfoX N-terminal" evidence="1">
    <location>
        <begin position="13"/>
        <end position="105"/>
    </location>
</feature>
<evidence type="ECO:0000259" key="1">
    <source>
        <dbReference type="Pfam" id="PF04993"/>
    </source>
</evidence>
<proteinExistence type="predicted"/>
<accession>A0A4Q2IYI6</accession>
<dbReference type="Pfam" id="PF04993">
    <property type="entry name" value="TfoX_N"/>
    <property type="match status" value="1"/>
</dbReference>
<reference evidence="2 3" key="1">
    <citation type="submission" date="2019-01" db="EMBL/GenBank/DDBJ databases">
        <title>Sphingomonas mucosissima sp. nov. and Sphingomonas desiccabilis sp. nov., from biological soil crusts in the Colorado Plateau, USA.</title>
        <authorList>
            <person name="Zhu D."/>
        </authorList>
    </citation>
    <scope>NUCLEOTIDE SEQUENCE [LARGE SCALE GENOMIC DNA]</scope>
    <source>
        <strain evidence="2 3">CP1D</strain>
    </source>
</reference>
<protein>
    <submittedName>
        <fullName evidence="2">TfoX family protein</fullName>
    </submittedName>
</protein>
<dbReference type="AlphaFoldDB" id="A0A4Q2IYI6"/>
<comment type="caution">
    <text evidence="2">The sequence shown here is derived from an EMBL/GenBank/DDBJ whole genome shotgun (WGS) entry which is preliminary data.</text>
</comment>
<organism evidence="2 3">
    <name type="scientific">Sphingomonas desiccabilis</name>
    <dbReference type="NCBI Taxonomy" id="429134"/>
    <lineage>
        <taxon>Bacteria</taxon>
        <taxon>Pseudomonadati</taxon>
        <taxon>Pseudomonadota</taxon>
        <taxon>Alphaproteobacteria</taxon>
        <taxon>Sphingomonadales</taxon>
        <taxon>Sphingomonadaceae</taxon>
        <taxon>Sphingomonas</taxon>
    </lineage>
</organism>
<sequence>MGVDAGLIEWVAEALAPIGTVTSRRMMGGATLYCDGTIFAIAFDEGLWFKADAESDAAWEAADCARFTYAKGDGTTGSMNYRRAPDDVYDDADAMREWAGLALAAGARAPKPKRKNKR</sequence>
<evidence type="ECO:0000313" key="2">
    <source>
        <dbReference type="EMBL" id="RXZ34271.1"/>
    </source>
</evidence>
<gene>
    <name evidence="2" type="ORF">EO081_00755</name>
</gene>